<dbReference type="RefSeq" id="WP_044216378.1">
    <property type="nucleotide sequence ID" value="NZ_JBKAGJ010000024.1"/>
</dbReference>
<accession>A0A098S9T2</accession>
<keyword evidence="11" id="KW-1185">Reference proteome</keyword>
<dbReference type="Gene3D" id="2.60.40.1120">
    <property type="entry name" value="Carboxypeptidase-like, regulatory domain"/>
    <property type="match status" value="1"/>
</dbReference>
<comment type="caution">
    <text evidence="10">The sequence shown here is derived from an EMBL/GenBank/DDBJ whole genome shotgun (WGS) entry which is preliminary data.</text>
</comment>
<name>A0A098S9T2_9BACT</name>
<dbReference type="InterPro" id="IPR037066">
    <property type="entry name" value="Plug_dom_sf"/>
</dbReference>
<evidence type="ECO:0000256" key="7">
    <source>
        <dbReference type="PROSITE-ProRule" id="PRU01360"/>
    </source>
</evidence>
<dbReference type="InterPro" id="IPR023996">
    <property type="entry name" value="TonB-dep_OMP_SusC/RagA"/>
</dbReference>
<evidence type="ECO:0000256" key="6">
    <source>
        <dbReference type="ARBA" id="ARBA00023237"/>
    </source>
</evidence>
<dbReference type="InterPro" id="IPR012910">
    <property type="entry name" value="Plug_dom"/>
</dbReference>
<dbReference type="Gene3D" id="2.40.170.20">
    <property type="entry name" value="TonB-dependent receptor, beta-barrel domain"/>
    <property type="match status" value="1"/>
</dbReference>
<dbReference type="Proteomes" id="UP000029736">
    <property type="component" value="Unassembled WGS sequence"/>
</dbReference>
<evidence type="ECO:0000256" key="1">
    <source>
        <dbReference type="ARBA" id="ARBA00004571"/>
    </source>
</evidence>
<dbReference type="SUPFAM" id="SSF56935">
    <property type="entry name" value="Porins"/>
    <property type="match status" value="1"/>
</dbReference>
<dbReference type="GO" id="GO:0009279">
    <property type="term" value="C:cell outer membrane"/>
    <property type="evidence" value="ECO:0007669"/>
    <property type="project" value="UniProtKB-SubCell"/>
</dbReference>
<dbReference type="InterPro" id="IPR039426">
    <property type="entry name" value="TonB-dep_rcpt-like"/>
</dbReference>
<evidence type="ECO:0000259" key="9">
    <source>
        <dbReference type="Pfam" id="PF07715"/>
    </source>
</evidence>
<dbReference type="EMBL" id="JPOS01000010">
    <property type="protein sequence ID" value="KGE89299.1"/>
    <property type="molecule type" value="Genomic_DNA"/>
</dbReference>
<protein>
    <recommendedName>
        <fullName evidence="9">TonB-dependent receptor plug domain-containing protein</fullName>
    </recommendedName>
</protein>
<evidence type="ECO:0000256" key="4">
    <source>
        <dbReference type="ARBA" id="ARBA00022692"/>
    </source>
</evidence>
<evidence type="ECO:0000256" key="2">
    <source>
        <dbReference type="ARBA" id="ARBA00022448"/>
    </source>
</evidence>
<keyword evidence="5 7" id="KW-0472">Membrane</keyword>
<dbReference type="InterPro" id="IPR023997">
    <property type="entry name" value="TonB-dep_OMP_SusC/RagA_CS"/>
</dbReference>
<keyword evidence="6 7" id="KW-0998">Cell outer membrane</keyword>
<keyword evidence="2 7" id="KW-0813">Transport</keyword>
<evidence type="ECO:0000256" key="8">
    <source>
        <dbReference type="SAM" id="SignalP"/>
    </source>
</evidence>
<dbReference type="Pfam" id="PF07715">
    <property type="entry name" value="Plug"/>
    <property type="match status" value="1"/>
</dbReference>
<evidence type="ECO:0000313" key="11">
    <source>
        <dbReference type="Proteomes" id="UP000029736"/>
    </source>
</evidence>
<organism evidence="10 11">
    <name type="scientific">Phaeodactylibacter xiamenensis</name>
    <dbReference type="NCBI Taxonomy" id="1524460"/>
    <lineage>
        <taxon>Bacteria</taxon>
        <taxon>Pseudomonadati</taxon>
        <taxon>Bacteroidota</taxon>
        <taxon>Saprospiria</taxon>
        <taxon>Saprospirales</taxon>
        <taxon>Haliscomenobacteraceae</taxon>
        <taxon>Phaeodactylibacter</taxon>
    </lineage>
</organism>
<dbReference type="NCBIfam" id="TIGR04056">
    <property type="entry name" value="OMP_RagA_SusC"/>
    <property type="match status" value="1"/>
</dbReference>
<proteinExistence type="inferred from homology"/>
<dbReference type="PROSITE" id="PS52016">
    <property type="entry name" value="TONB_DEPENDENT_REC_3"/>
    <property type="match status" value="1"/>
</dbReference>
<keyword evidence="4 7" id="KW-0812">Transmembrane</keyword>
<comment type="similarity">
    <text evidence="7">Belongs to the TonB-dependent receptor family.</text>
</comment>
<reference evidence="10 11" key="1">
    <citation type="journal article" date="2014" name="Int. J. Syst. Evol. Microbiol.">
        <title>Phaeodactylibacter xiamenensis gen. nov., sp. nov., a member of the family Saprospiraceae isolated from the marine alga Phaeodactylum tricornutum.</title>
        <authorList>
            <person name="Chen Z.Jr."/>
            <person name="Lei X."/>
            <person name="Lai Q."/>
            <person name="Li Y."/>
            <person name="Zhang B."/>
            <person name="Zhang J."/>
            <person name="Zhang H."/>
            <person name="Yang L."/>
            <person name="Zheng W."/>
            <person name="Tian Y."/>
            <person name="Yu Z."/>
            <person name="Xu H.Jr."/>
            <person name="Zheng T."/>
        </authorList>
    </citation>
    <scope>NUCLEOTIDE SEQUENCE [LARGE SCALE GENOMIC DNA]</scope>
    <source>
        <strain evidence="10 11">KD52</strain>
    </source>
</reference>
<keyword evidence="8" id="KW-0732">Signal</keyword>
<evidence type="ECO:0000256" key="3">
    <source>
        <dbReference type="ARBA" id="ARBA00022452"/>
    </source>
</evidence>
<dbReference type="OrthoDB" id="9768177at2"/>
<dbReference type="NCBIfam" id="TIGR04057">
    <property type="entry name" value="SusC_RagA_signa"/>
    <property type="match status" value="1"/>
</dbReference>
<comment type="subcellular location">
    <subcellularLocation>
        <location evidence="1 7">Cell outer membrane</location>
        <topology evidence="1 7">Multi-pass membrane protein</topology>
    </subcellularLocation>
</comment>
<feature type="domain" description="TonB-dependent receptor plug" evidence="9">
    <location>
        <begin position="119"/>
        <end position="224"/>
    </location>
</feature>
<evidence type="ECO:0000256" key="5">
    <source>
        <dbReference type="ARBA" id="ARBA00023136"/>
    </source>
</evidence>
<dbReference type="STRING" id="1524460.IX84_02920"/>
<keyword evidence="3 7" id="KW-1134">Transmembrane beta strand</keyword>
<feature type="signal peptide" evidence="8">
    <location>
        <begin position="1"/>
        <end position="27"/>
    </location>
</feature>
<feature type="chain" id="PRO_5001940047" description="TonB-dependent receptor plug domain-containing protein" evidence="8">
    <location>
        <begin position="28"/>
        <end position="1013"/>
    </location>
</feature>
<dbReference type="InterPro" id="IPR008969">
    <property type="entry name" value="CarboxyPept-like_regulatory"/>
</dbReference>
<gene>
    <name evidence="10" type="ORF">IX84_02920</name>
</gene>
<dbReference type="Gene3D" id="2.170.130.10">
    <property type="entry name" value="TonB-dependent receptor, plug domain"/>
    <property type="match status" value="1"/>
</dbReference>
<sequence length="1013" mass="111801">MGKFSDQIRLLAISLLLTLFAGPSLLAQDQTVTGVVSSGQEPLAGVSVFVTGTNNGAFTSVDGEYTIKVNATDTLVFSYLGYETIQEPVNGRQRIDVQLSQSAYQLEEVVAVGYGTVRKKDLTGAISTVKGEELAMRNVADVTQALQGTMAGVQVSSNSGAPGSGASVLVRGISTINDNSPLYVVDDMPLNDISWLNPKDIESVQVLKDASAAAIFGSRASNGVIIIQTKKAKAGKLSIVFDGTTSIQQAAQAPPLADGTEYARVANQAAANSGLEAPFSDPAAFGAGTNWWEQVTQTAPIHNYSLSINKGTEDLKVSTGFSYFNQGGLIKGGDYERITLRLNTDLKAAEWLRIGQNFNLSKDVTVNGPNLVWDAVRAEPIIPVYLPEFEQTGRNEFSRFHPTTRTDLSNPMGALARNFDQTDYLRLVGNTYAILDLGRGFSAESRFGVYFSNWENNWFSPDYYIEPTDRLDVNQVGRSHNNRTNFNWNNLLHYTLQSDIHNLKVTAGYTMESFEHRTLNGAGNAVPGNAPEFRYIEAATTAFWAQGLNERNTQASYLSRVEYGYKYRYLISASFRADGSSRFSEENRWGFFPAVSAAWNIQEEAFLKDVRWLSQLKLRAGWGQVGNQNINNDALLTTLGRAIYVYGADEALDVGAAPATVGNPDLRWEAVEDLNFGLDFGLFNQSISFTVDYFERRSKDMLMQISIPAYLGAAFSTPWANVGRLETRGIELTAAYQKRVSTDLSFNIRLNASRARSTMRELAFGEEIWSGNHQRLDLLTRTAEGQPAGAFYGWVTNGIFQNEEEVINHTDEFGNRIQPLAQPGDFRFMDLNGDGRLDDNDRRTIGNPEPELTFGLNVSMNYKAFDLFVLFNGVYGNDVLNALQPYTHAGNGVYNAYRGALFDAWNGEGTSNTQPRLAVRDDNQNFRYSDYFIQDGTFLRLRSAQIGYTIPAALSQTVNINRARIFIGGENLFTWTNYSGLDPDIGGSALERGIDWGQYPLPQVFMAGVNITF</sequence>
<dbReference type="Pfam" id="PF13715">
    <property type="entry name" value="CarbopepD_reg_2"/>
    <property type="match status" value="1"/>
</dbReference>
<dbReference type="SUPFAM" id="SSF49464">
    <property type="entry name" value="Carboxypeptidase regulatory domain-like"/>
    <property type="match status" value="1"/>
</dbReference>
<dbReference type="InterPro" id="IPR036942">
    <property type="entry name" value="Beta-barrel_TonB_sf"/>
</dbReference>
<evidence type="ECO:0000313" key="10">
    <source>
        <dbReference type="EMBL" id="KGE89299.1"/>
    </source>
</evidence>
<dbReference type="FunFam" id="2.170.130.10:FF:000008">
    <property type="entry name" value="SusC/RagA family TonB-linked outer membrane protein"/>
    <property type="match status" value="1"/>
</dbReference>
<dbReference type="AlphaFoldDB" id="A0A098S9T2"/>